<evidence type="ECO:0000313" key="8">
    <source>
        <dbReference type="Proteomes" id="UP000194137"/>
    </source>
</evidence>
<dbReference type="Gene3D" id="3.40.640.10">
    <property type="entry name" value="Type I PLP-dependent aspartate aminotransferase-like (Major domain)"/>
    <property type="match status" value="1"/>
</dbReference>
<dbReference type="CDD" id="cd00610">
    <property type="entry name" value="OAT_like"/>
    <property type="match status" value="1"/>
</dbReference>
<evidence type="ECO:0000256" key="1">
    <source>
        <dbReference type="ARBA" id="ARBA00001933"/>
    </source>
</evidence>
<dbReference type="GO" id="GO:0030170">
    <property type="term" value="F:pyridoxal phosphate binding"/>
    <property type="evidence" value="ECO:0007669"/>
    <property type="project" value="InterPro"/>
</dbReference>
<accession>A0A1W6ZZA3</accession>
<dbReference type="InterPro" id="IPR015424">
    <property type="entry name" value="PyrdxlP-dep_Trfase"/>
</dbReference>
<dbReference type="PIRSF" id="PIRSF000521">
    <property type="entry name" value="Transaminase_4ab_Lys_Orn"/>
    <property type="match status" value="1"/>
</dbReference>
<evidence type="ECO:0000256" key="4">
    <source>
        <dbReference type="ARBA" id="ARBA00022679"/>
    </source>
</evidence>
<dbReference type="OrthoDB" id="9801834at2"/>
<keyword evidence="3" id="KW-0032">Aminotransferase</keyword>
<comment type="similarity">
    <text evidence="2 6">Belongs to the class-III pyridoxal-phosphate-dependent aminotransferase family.</text>
</comment>
<dbReference type="InterPro" id="IPR004637">
    <property type="entry name" value="Dat"/>
</dbReference>
<keyword evidence="4" id="KW-0808">Transferase</keyword>
<keyword evidence="8" id="KW-1185">Reference proteome</keyword>
<comment type="cofactor">
    <cofactor evidence="1">
        <name>pyridoxal 5'-phosphate</name>
        <dbReference type="ChEBI" id="CHEBI:597326"/>
    </cofactor>
</comment>
<dbReference type="InterPro" id="IPR015421">
    <property type="entry name" value="PyrdxlP-dep_Trfase_major"/>
</dbReference>
<evidence type="ECO:0000313" key="7">
    <source>
        <dbReference type="EMBL" id="ARQ02727.1"/>
    </source>
</evidence>
<dbReference type="KEGG" id="psin:CAK95_03665"/>
<dbReference type="STRING" id="1235591.CAK95_03665"/>
<dbReference type="SUPFAM" id="SSF53383">
    <property type="entry name" value="PLP-dependent transferases"/>
    <property type="match status" value="1"/>
</dbReference>
<evidence type="ECO:0000256" key="3">
    <source>
        <dbReference type="ARBA" id="ARBA00022576"/>
    </source>
</evidence>
<dbReference type="InterPro" id="IPR049704">
    <property type="entry name" value="Aminotrans_3_PPA_site"/>
</dbReference>
<dbReference type="GO" id="GO:0008483">
    <property type="term" value="F:transaminase activity"/>
    <property type="evidence" value="ECO:0007669"/>
    <property type="project" value="UniProtKB-KW"/>
</dbReference>
<evidence type="ECO:0000256" key="5">
    <source>
        <dbReference type="ARBA" id="ARBA00022898"/>
    </source>
</evidence>
<dbReference type="Gene3D" id="3.90.1150.10">
    <property type="entry name" value="Aspartate Aminotransferase, domain 1"/>
    <property type="match status" value="1"/>
</dbReference>
<dbReference type="InterPro" id="IPR005814">
    <property type="entry name" value="Aminotrans_3"/>
</dbReference>
<sequence>MIATNLRESQLAEFEMYESNVRYYCRDMPAVLARASNARIWDEEGYEYIDFFSACGSLNYGHNHPLMKRRVIEYLMTDGMLNSLDLHTTAKRDFLRTFREHILAPRGLVYRVQFTGPTGTNAVEAALKLARKVTRRRTVVAFTNAFHGMTLGALAATARQRNAGIEQNGIVRLPFEGYFCADTRDLDRYEAMVNDPSGGAEPPAAFIVETIQGEGGLNSASPEWLRHLAGVAHRLGALLIVDDVQAGCGRTGDFFSFEQSGIVPDLVCLAKSISGNGLPMALLLIKPEWDQWSPGEHNGTFRGNNLAFLAASVAAQLWNDPDFIGSINQSDLIVRAWIDNAVREFGATAKGRGLFSGVSFSDRSLARQVAGEAFQRKLLIETSGSYGEVLKVMPPLTIEPELLSEGLRRLSDAVEVSLSRSRLRTAA</sequence>
<dbReference type="PROSITE" id="PS00600">
    <property type="entry name" value="AA_TRANSFER_CLASS_3"/>
    <property type="match status" value="1"/>
</dbReference>
<dbReference type="PANTHER" id="PTHR43552">
    <property type="entry name" value="DIAMINOBUTYRATE--2-OXOGLUTARATE AMINOTRANSFERASE"/>
    <property type="match status" value="1"/>
</dbReference>
<dbReference type="InterPro" id="IPR015422">
    <property type="entry name" value="PyrdxlP-dep_Trfase_small"/>
</dbReference>
<dbReference type="PANTHER" id="PTHR43552:SF2">
    <property type="entry name" value="DIAMINOBUTYRATE--2-OXOGLUTARATE TRANSAMINASE"/>
    <property type="match status" value="1"/>
</dbReference>
<dbReference type="Pfam" id="PF00202">
    <property type="entry name" value="Aminotran_3"/>
    <property type="match status" value="1"/>
</dbReference>
<dbReference type="Proteomes" id="UP000194137">
    <property type="component" value="Chromosome"/>
</dbReference>
<evidence type="ECO:0000256" key="2">
    <source>
        <dbReference type="ARBA" id="ARBA00008954"/>
    </source>
</evidence>
<evidence type="ECO:0000256" key="6">
    <source>
        <dbReference type="RuleBase" id="RU003560"/>
    </source>
</evidence>
<gene>
    <name evidence="7" type="ORF">CAK95_03665</name>
</gene>
<reference evidence="7 8" key="1">
    <citation type="submission" date="2017-05" db="EMBL/GenBank/DDBJ databases">
        <title>Full genome sequence of Pseudorhodoplanes sinuspersici.</title>
        <authorList>
            <person name="Dastgheib S.M.M."/>
            <person name="Shavandi M."/>
            <person name="Tirandaz H."/>
        </authorList>
    </citation>
    <scope>NUCLEOTIDE SEQUENCE [LARGE SCALE GENOMIC DNA]</scope>
    <source>
        <strain evidence="7 8">RIPI110</strain>
    </source>
</reference>
<organism evidence="7 8">
    <name type="scientific">Pseudorhodoplanes sinuspersici</name>
    <dbReference type="NCBI Taxonomy" id="1235591"/>
    <lineage>
        <taxon>Bacteria</taxon>
        <taxon>Pseudomonadati</taxon>
        <taxon>Pseudomonadota</taxon>
        <taxon>Alphaproteobacteria</taxon>
        <taxon>Hyphomicrobiales</taxon>
        <taxon>Pseudorhodoplanes</taxon>
    </lineage>
</organism>
<name>A0A1W6ZZA3_9HYPH</name>
<proteinExistence type="inferred from homology"/>
<protein>
    <submittedName>
        <fullName evidence="7">Diaminobutyrate--2-oxoglutarate transaminase</fullName>
    </submittedName>
</protein>
<keyword evidence="5 6" id="KW-0663">Pyridoxal phosphate</keyword>
<dbReference type="NCBIfam" id="NF006733">
    <property type="entry name" value="PRK09264.1"/>
    <property type="match status" value="1"/>
</dbReference>
<dbReference type="AlphaFoldDB" id="A0A1W6ZZA3"/>
<dbReference type="EMBL" id="CP021112">
    <property type="protein sequence ID" value="ARQ02727.1"/>
    <property type="molecule type" value="Genomic_DNA"/>
</dbReference>